<comment type="similarity">
    <text evidence="1">Belongs to the stanniocalcin family.</text>
</comment>
<keyword evidence="4" id="KW-1015">Disulfide bond</keyword>
<proteinExistence type="inferred from homology"/>
<dbReference type="GO" id="GO:0005615">
    <property type="term" value="C:extracellular space"/>
    <property type="evidence" value="ECO:0007669"/>
    <property type="project" value="TreeGrafter"/>
</dbReference>
<comment type="subunit">
    <text evidence="2">Homodimer; disulfide-linked.</text>
</comment>
<name>A0A914QU55_9BILA</name>
<dbReference type="WBParaSite" id="PDA_v2.g31069.t1">
    <property type="protein sequence ID" value="PDA_v2.g31069.t1"/>
    <property type="gene ID" value="PDA_v2.g31069"/>
</dbReference>
<dbReference type="PANTHER" id="PTHR11245:SF6">
    <property type="entry name" value="DUF19 DOMAIN-CONTAINING PROTEIN"/>
    <property type="match status" value="1"/>
</dbReference>
<evidence type="ECO:0000256" key="2">
    <source>
        <dbReference type="ARBA" id="ARBA00011748"/>
    </source>
</evidence>
<dbReference type="Pfam" id="PF03298">
    <property type="entry name" value="Stanniocalcin"/>
    <property type="match status" value="1"/>
</dbReference>
<keyword evidence="5" id="KW-1185">Reference proteome</keyword>
<dbReference type="GO" id="GO:0006874">
    <property type="term" value="P:intracellular calcium ion homeostasis"/>
    <property type="evidence" value="ECO:0007669"/>
    <property type="project" value="TreeGrafter"/>
</dbReference>
<reference evidence="6" key="1">
    <citation type="submission" date="2022-11" db="UniProtKB">
        <authorList>
            <consortium name="WormBaseParasite"/>
        </authorList>
    </citation>
    <scope>IDENTIFICATION</scope>
</reference>
<dbReference type="GO" id="GO:0005179">
    <property type="term" value="F:hormone activity"/>
    <property type="evidence" value="ECO:0007669"/>
    <property type="project" value="UniProtKB-KW"/>
</dbReference>
<dbReference type="InterPro" id="IPR004978">
    <property type="entry name" value="Stanniocalcin"/>
</dbReference>
<protein>
    <submittedName>
        <fullName evidence="6">Uncharacterized protein</fullName>
    </submittedName>
</protein>
<dbReference type="AlphaFoldDB" id="A0A914QU55"/>
<dbReference type="Proteomes" id="UP000887578">
    <property type="component" value="Unplaced"/>
</dbReference>
<evidence type="ECO:0000256" key="4">
    <source>
        <dbReference type="ARBA" id="ARBA00023157"/>
    </source>
</evidence>
<keyword evidence="3" id="KW-0372">Hormone</keyword>
<sequence>MYGKKYCIRFNSQEYIEKFDKDGQKFLNCTTDCLLESITRITREEEKKKPPDCTNLYHRAFKSHVKCYLECDFCKICKTNKAALLNAYDFKDFMSREAINQIYQVLKECGPLQCF</sequence>
<evidence type="ECO:0000256" key="1">
    <source>
        <dbReference type="ARBA" id="ARBA00008693"/>
    </source>
</evidence>
<evidence type="ECO:0000256" key="3">
    <source>
        <dbReference type="ARBA" id="ARBA00022702"/>
    </source>
</evidence>
<dbReference type="PANTHER" id="PTHR11245">
    <property type="entry name" value="STANNIOCALCIN"/>
    <property type="match status" value="1"/>
</dbReference>
<evidence type="ECO:0000313" key="5">
    <source>
        <dbReference type="Proteomes" id="UP000887578"/>
    </source>
</evidence>
<accession>A0A914QU55</accession>
<organism evidence="5 6">
    <name type="scientific">Panagrolaimus davidi</name>
    <dbReference type="NCBI Taxonomy" id="227884"/>
    <lineage>
        <taxon>Eukaryota</taxon>
        <taxon>Metazoa</taxon>
        <taxon>Ecdysozoa</taxon>
        <taxon>Nematoda</taxon>
        <taxon>Chromadorea</taxon>
        <taxon>Rhabditida</taxon>
        <taxon>Tylenchina</taxon>
        <taxon>Panagrolaimomorpha</taxon>
        <taxon>Panagrolaimoidea</taxon>
        <taxon>Panagrolaimidae</taxon>
        <taxon>Panagrolaimus</taxon>
    </lineage>
</organism>
<evidence type="ECO:0000313" key="6">
    <source>
        <dbReference type="WBParaSite" id="PDA_v2.g31069.t1"/>
    </source>
</evidence>